<proteinExistence type="inferred from homology"/>
<sequence length="316" mass="35924">MNEQTKILVIGAAGQIGVELTLALRRKYGAENVFASDVVKEPKALKETGPWQNLDVLRADILHSRIIRLGITEIYMLAATLSATGEQDPRKAWKLNMDGLINVLDIAREEKIKLFWPSSIAVHAPTSTVYGISKAAGECWCQYYFDKYGVDVRSLRYPGLISYKTQPGGGTTDYAVDIFHSALEKKVYKCFLKEDTRLPMMYMPDAVRATIRLMEAAPERIENRMSYDVSAMSFTPAELYESIKGFCPEFQISYEPDHRQRIADTWPATVGDLEAREDWGWRPEYNLTMMVNDMLVKLEDIKMKQKIEDLESVGVL</sequence>
<accession>A0ABW9ZVZ4</accession>
<keyword evidence="4" id="KW-1185">Reference proteome</keyword>
<evidence type="ECO:0000313" key="3">
    <source>
        <dbReference type="EMBL" id="NCI51332.1"/>
    </source>
</evidence>
<gene>
    <name evidence="3" type="ORF">GWC95_15495</name>
</gene>
<dbReference type="InterPro" id="IPR051225">
    <property type="entry name" value="NAD(P)_epim/dehydratase"/>
</dbReference>
<feature type="domain" description="NAD-dependent epimerase/dehydratase" evidence="2">
    <location>
        <begin position="7"/>
        <end position="217"/>
    </location>
</feature>
<dbReference type="Proteomes" id="UP000753802">
    <property type="component" value="Unassembled WGS sequence"/>
</dbReference>
<organism evidence="3 4">
    <name type="scientific">Sediminibacterium roseum</name>
    <dbReference type="NCBI Taxonomy" id="1978412"/>
    <lineage>
        <taxon>Bacteria</taxon>
        <taxon>Pseudomonadati</taxon>
        <taxon>Bacteroidota</taxon>
        <taxon>Chitinophagia</taxon>
        <taxon>Chitinophagales</taxon>
        <taxon>Chitinophagaceae</taxon>
        <taxon>Sediminibacterium</taxon>
    </lineage>
</organism>
<evidence type="ECO:0000259" key="2">
    <source>
        <dbReference type="Pfam" id="PF01370"/>
    </source>
</evidence>
<dbReference type="PANTHER" id="PTHR42687">
    <property type="entry name" value="L-THREONINE 3-DEHYDROGENASE"/>
    <property type="match status" value="1"/>
</dbReference>
<name>A0ABW9ZVZ4_9BACT</name>
<comment type="similarity">
    <text evidence="1">Belongs to the NAD(P)-dependent epimerase/dehydratase family.</text>
</comment>
<dbReference type="InterPro" id="IPR036291">
    <property type="entry name" value="NAD(P)-bd_dom_sf"/>
</dbReference>
<dbReference type="InterPro" id="IPR001509">
    <property type="entry name" value="Epimerase_deHydtase"/>
</dbReference>
<dbReference type="PANTHER" id="PTHR42687:SF1">
    <property type="entry name" value="L-THREONINE 3-DEHYDROGENASE, MITOCHONDRIAL"/>
    <property type="match status" value="1"/>
</dbReference>
<dbReference type="SUPFAM" id="SSF51735">
    <property type="entry name" value="NAD(P)-binding Rossmann-fold domains"/>
    <property type="match status" value="1"/>
</dbReference>
<dbReference type="EMBL" id="JAACJS010000015">
    <property type="protein sequence ID" value="NCI51332.1"/>
    <property type="molecule type" value="Genomic_DNA"/>
</dbReference>
<evidence type="ECO:0000256" key="1">
    <source>
        <dbReference type="ARBA" id="ARBA00007637"/>
    </source>
</evidence>
<reference evidence="3 4" key="1">
    <citation type="submission" date="2020-01" db="EMBL/GenBank/DDBJ databases">
        <title>Genome analysis.</title>
        <authorList>
            <person name="Wu S."/>
            <person name="Wang G."/>
        </authorList>
    </citation>
    <scope>NUCLEOTIDE SEQUENCE [LARGE SCALE GENOMIC DNA]</scope>
    <source>
        <strain evidence="3 4">SYL130</strain>
    </source>
</reference>
<dbReference type="RefSeq" id="WP_161819617.1">
    <property type="nucleotide sequence ID" value="NZ_JAACJS010000015.1"/>
</dbReference>
<protein>
    <submittedName>
        <fullName evidence="3">NAD-dependent epimerase/dehydratase family protein</fullName>
    </submittedName>
</protein>
<evidence type="ECO:0000313" key="4">
    <source>
        <dbReference type="Proteomes" id="UP000753802"/>
    </source>
</evidence>
<dbReference type="Gene3D" id="3.40.50.720">
    <property type="entry name" value="NAD(P)-binding Rossmann-like Domain"/>
    <property type="match status" value="1"/>
</dbReference>
<comment type="caution">
    <text evidence="3">The sequence shown here is derived from an EMBL/GenBank/DDBJ whole genome shotgun (WGS) entry which is preliminary data.</text>
</comment>
<dbReference type="Pfam" id="PF01370">
    <property type="entry name" value="Epimerase"/>
    <property type="match status" value="1"/>
</dbReference>